<keyword evidence="1" id="KW-1133">Transmembrane helix</keyword>
<organism evidence="2 3">
    <name type="scientific">Desulfoluna limicola</name>
    <dbReference type="NCBI Taxonomy" id="2810562"/>
    <lineage>
        <taxon>Bacteria</taxon>
        <taxon>Pseudomonadati</taxon>
        <taxon>Thermodesulfobacteriota</taxon>
        <taxon>Desulfobacteria</taxon>
        <taxon>Desulfobacterales</taxon>
        <taxon>Desulfolunaceae</taxon>
        <taxon>Desulfoluna</taxon>
    </lineage>
</organism>
<gene>
    <name evidence="2" type="ORF">DSLASN_46750</name>
</gene>
<dbReference type="EMBL" id="AP024488">
    <property type="protein sequence ID" value="BCS99043.1"/>
    <property type="molecule type" value="Genomic_DNA"/>
</dbReference>
<keyword evidence="1" id="KW-0472">Membrane</keyword>
<evidence type="ECO:0008006" key="4">
    <source>
        <dbReference type="Google" id="ProtNLM"/>
    </source>
</evidence>
<keyword evidence="1" id="KW-0812">Transmembrane</keyword>
<evidence type="ECO:0000313" key="3">
    <source>
        <dbReference type="Proteomes" id="UP001320148"/>
    </source>
</evidence>
<feature type="transmembrane region" description="Helical" evidence="1">
    <location>
        <begin position="38"/>
        <end position="56"/>
    </location>
</feature>
<dbReference type="RefSeq" id="WP_236890397.1">
    <property type="nucleotide sequence ID" value="NZ_AP024488.1"/>
</dbReference>
<protein>
    <recommendedName>
        <fullName evidence="4">Lipocalin-like domain-containing protein</fullName>
    </recommendedName>
</protein>
<evidence type="ECO:0000256" key="1">
    <source>
        <dbReference type="SAM" id="Phobius"/>
    </source>
</evidence>
<proteinExistence type="predicted"/>
<dbReference type="Proteomes" id="UP001320148">
    <property type="component" value="Chromosome"/>
</dbReference>
<accession>A0ABN6FD35</accession>
<name>A0ABN6FD35_9BACT</name>
<evidence type="ECO:0000313" key="2">
    <source>
        <dbReference type="EMBL" id="BCS99043.1"/>
    </source>
</evidence>
<sequence>MKNQRDNVTYSAHANLNHATESTSPTSADEDPGSLRPVLGVLFGLFALIVVTITFASRHVLATSLEPPLGAFTQEQIARAAIATAMDQDPTVIEVVRKENGVIYTTYTRDYFKTTWANRCKLEGDQVIVATATGRWRTDEHNDQITFAAKDKDLVITRRSPDGTLKKRDFSLRELTM</sequence>
<reference evidence="2 3" key="1">
    <citation type="submission" date="2021-02" db="EMBL/GenBank/DDBJ databases">
        <title>Complete genome of Desulfoluna sp. strain ASN36.</title>
        <authorList>
            <person name="Takahashi A."/>
            <person name="Kojima H."/>
            <person name="Fukui M."/>
        </authorList>
    </citation>
    <scope>NUCLEOTIDE SEQUENCE [LARGE SCALE GENOMIC DNA]</scope>
    <source>
        <strain evidence="2 3">ASN36</strain>
    </source>
</reference>
<keyword evidence="3" id="KW-1185">Reference proteome</keyword>